<comment type="similarity">
    <text evidence="2 8 9">Belongs to the ATPase epsilon chain family.</text>
</comment>
<sequence length="125" mass="13130">MAEIATELVSVERMLWSGKASSVTAQTTEGEIGVLPGHEPLLGHLVENGVVVIRTAEGEKLVAAVQGGFLSVSSSKITILADSAVWASEVETSEAEARAKDASASALERETAVSELRAVKRLQEK</sequence>
<keyword evidence="12" id="KW-1185">Reference proteome</keyword>
<dbReference type="Proteomes" id="UP000182498">
    <property type="component" value="Unassembled WGS sequence"/>
</dbReference>
<dbReference type="PANTHER" id="PTHR13822">
    <property type="entry name" value="ATP SYNTHASE DELTA/EPSILON CHAIN"/>
    <property type="match status" value="1"/>
</dbReference>
<evidence type="ECO:0000256" key="5">
    <source>
        <dbReference type="ARBA" id="ARBA00023136"/>
    </source>
</evidence>
<dbReference type="HAMAP" id="MF_00530">
    <property type="entry name" value="ATP_synth_epsil_bac"/>
    <property type="match status" value="1"/>
</dbReference>
<dbReference type="GO" id="GO:0005524">
    <property type="term" value="F:ATP binding"/>
    <property type="evidence" value="ECO:0007669"/>
    <property type="project" value="UniProtKB-UniRule"/>
</dbReference>
<feature type="domain" description="ATP synthase F1 complex delta/epsilon subunit N-terminal" evidence="10">
    <location>
        <begin position="7"/>
        <end position="84"/>
    </location>
</feature>
<dbReference type="Pfam" id="PF02823">
    <property type="entry name" value="ATP-synt_DE_N"/>
    <property type="match status" value="1"/>
</dbReference>
<gene>
    <name evidence="8" type="primary">atpC</name>
    <name evidence="11" type="ORF">CVAR292_01400</name>
</gene>
<evidence type="ECO:0000313" key="11">
    <source>
        <dbReference type="EMBL" id="CUU66062.1"/>
    </source>
</evidence>
<evidence type="ECO:0000259" key="10">
    <source>
        <dbReference type="Pfam" id="PF02823"/>
    </source>
</evidence>
<keyword evidence="8" id="KW-1003">Cell membrane</keyword>
<dbReference type="GO" id="GO:0045259">
    <property type="term" value="C:proton-transporting ATP synthase complex"/>
    <property type="evidence" value="ECO:0007669"/>
    <property type="project" value="UniProtKB-KW"/>
</dbReference>
<evidence type="ECO:0000256" key="4">
    <source>
        <dbReference type="ARBA" id="ARBA00023065"/>
    </source>
</evidence>
<evidence type="ECO:0000256" key="1">
    <source>
        <dbReference type="ARBA" id="ARBA00004202"/>
    </source>
</evidence>
<protein>
    <recommendedName>
        <fullName evidence="8">ATP synthase epsilon chain</fullName>
    </recommendedName>
    <alternativeName>
        <fullName evidence="8">ATP synthase F1 sector epsilon subunit</fullName>
    </alternativeName>
    <alternativeName>
        <fullName evidence="8">F-ATPase epsilon subunit</fullName>
    </alternativeName>
</protein>
<comment type="function">
    <text evidence="8">Produces ATP from ADP in the presence of a proton gradient across the membrane.</text>
</comment>
<dbReference type="NCBIfam" id="TIGR01216">
    <property type="entry name" value="ATP_synt_epsi"/>
    <property type="match status" value="1"/>
</dbReference>
<comment type="subcellular location">
    <subcellularLocation>
        <location evidence="1 8">Cell membrane</location>
        <topology evidence="1 8">Peripheral membrane protein</topology>
    </subcellularLocation>
</comment>
<dbReference type="AlphaFoldDB" id="A0A0X2NKM9"/>
<accession>A0A0X2NKM9</accession>
<dbReference type="InterPro" id="IPR020546">
    <property type="entry name" value="ATP_synth_F1_dsu/esu_N"/>
</dbReference>
<dbReference type="NCBIfam" id="NF009977">
    <property type="entry name" value="PRK13442.1"/>
    <property type="match status" value="1"/>
</dbReference>
<name>A0A0X2NKM9_9CORY</name>
<evidence type="ECO:0000256" key="8">
    <source>
        <dbReference type="HAMAP-Rule" id="MF_00530"/>
    </source>
</evidence>
<organism evidence="11 12">
    <name type="scientific">Corynebacterium variabile</name>
    <dbReference type="NCBI Taxonomy" id="1727"/>
    <lineage>
        <taxon>Bacteria</taxon>
        <taxon>Bacillati</taxon>
        <taxon>Actinomycetota</taxon>
        <taxon>Actinomycetes</taxon>
        <taxon>Mycobacteriales</taxon>
        <taxon>Corynebacteriaceae</taxon>
        <taxon>Corynebacterium</taxon>
    </lineage>
</organism>
<dbReference type="GO" id="GO:0046933">
    <property type="term" value="F:proton-transporting ATP synthase activity, rotational mechanism"/>
    <property type="evidence" value="ECO:0007669"/>
    <property type="project" value="UniProtKB-UniRule"/>
</dbReference>
<dbReference type="PANTHER" id="PTHR13822:SF10">
    <property type="entry name" value="ATP SYNTHASE EPSILON CHAIN, CHLOROPLASTIC"/>
    <property type="match status" value="1"/>
</dbReference>
<dbReference type="Gene3D" id="2.60.15.10">
    <property type="entry name" value="F0F1 ATP synthase delta/epsilon subunit, N-terminal"/>
    <property type="match status" value="1"/>
</dbReference>
<dbReference type="CDD" id="cd12152">
    <property type="entry name" value="F1-ATPase_delta"/>
    <property type="match status" value="1"/>
</dbReference>
<keyword evidence="3 8" id="KW-0813">Transport</keyword>
<keyword evidence="4 8" id="KW-0406">Ion transport</keyword>
<evidence type="ECO:0000256" key="7">
    <source>
        <dbReference type="ARBA" id="ARBA00023310"/>
    </source>
</evidence>
<evidence type="ECO:0000256" key="9">
    <source>
        <dbReference type="RuleBase" id="RU003656"/>
    </source>
</evidence>
<comment type="subunit">
    <text evidence="8 9">F-type ATPases have 2 components, CF(1) - the catalytic core - and CF(0) - the membrane proton channel. CF(1) has five subunits: alpha(3), beta(3), gamma(1), delta(1), epsilon(1). CF(0) has three main subunits: a, b and c.</text>
</comment>
<dbReference type="OrthoDB" id="9791445at2"/>
<keyword evidence="6 8" id="KW-0139">CF(1)</keyword>
<evidence type="ECO:0000256" key="2">
    <source>
        <dbReference type="ARBA" id="ARBA00005712"/>
    </source>
</evidence>
<keyword evidence="5 8" id="KW-0472">Membrane</keyword>
<evidence type="ECO:0000256" key="6">
    <source>
        <dbReference type="ARBA" id="ARBA00023196"/>
    </source>
</evidence>
<dbReference type="EMBL" id="FAUH01000008">
    <property type="protein sequence ID" value="CUU66062.1"/>
    <property type="molecule type" value="Genomic_DNA"/>
</dbReference>
<dbReference type="InterPro" id="IPR036771">
    <property type="entry name" value="ATPsynth_dsu/esu_N"/>
</dbReference>
<evidence type="ECO:0000313" key="12">
    <source>
        <dbReference type="Proteomes" id="UP000182498"/>
    </source>
</evidence>
<dbReference type="SUPFAM" id="SSF51344">
    <property type="entry name" value="Epsilon subunit of F1F0-ATP synthase N-terminal domain"/>
    <property type="match status" value="1"/>
</dbReference>
<keyword evidence="7 8" id="KW-0066">ATP synthesis</keyword>
<dbReference type="RefSeq" id="WP_073883994.1">
    <property type="nucleotide sequence ID" value="NZ_FAUH01000008.1"/>
</dbReference>
<dbReference type="GO" id="GO:0005886">
    <property type="term" value="C:plasma membrane"/>
    <property type="evidence" value="ECO:0007669"/>
    <property type="project" value="UniProtKB-SubCell"/>
</dbReference>
<reference evidence="12" key="1">
    <citation type="submission" date="2015-11" db="EMBL/GenBank/DDBJ databases">
        <authorList>
            <person name="Dugat-Bony E."/>
        </authorList>
    </citation>
    <scope>NUCLEOTIDE SEQUENCE [LARGE SCALE GENOMIC DNA]</scope>
    <source>
        <strain evidence="12">Mu292</strain>
    </source>
</reference>
<keyword evidence="8" id="KW-0375">Hydrogen ion transport</keyword>
<proteinExistence type="inferred from homology"/>
<dbReference type="NCBIfam" id="NF001852">
    <property type="entry name" value="PRK00571.2-5"/>
    <property type="match status" value="1"/>
</dbReference>
<dbReference type="InterPro" id="IPR001469">
    <property type="entry name" value="ATP_synth_F1_dsu/esu"/>
</dbReference>
<evidence type="ECO:0000256" key="3">
    <source>
        <dbReference type="ARBA" id="ARBA00022448"/>
    </source>
</evidence>